<dbReference type="Proteomes" id="UP000249590">
    <property type="component" value="Unassembled WGS sequence"/>
</dbReference>
<dbReference type="GO" id="GO:0005886">
    <property type="term" value="C:plasma membrane"/>
    <property type="evidence" value="ECO:0007669"/>
    <property type="project" value="UniProtKB-SubCell"/>
</dbReference>
<comment type="caution">
    <text evidence="7">Lacks conserved residue(s) required for the propagation of feature annotation.</text>
</comment>
<proteinExistence type="inferred from homology"/>
<comment type="subcellular location">
    <subcellularLocation>
        <location evidence="1 7">Cell inner membrane</location>
        <topology evidence="1 7">Multi-pass membrane protein</topology>
    </subcellularLocation>
</comment>
<keyword evidence="7" id="KW-0813">Transport</keyword>
<name>A0A8B2NPW3_9HYPH</name>
<dbReference type="PANTHER" id="PTHR33362:SF5">
    <property type="entry name" value="C4-DICARBOXYLATE TRAP TRANSPORTER LARGE PERMEASE PROTEIN DCTM"/>
    <property type="match status" value="1"/>
</dbReference>
<sequence>MIDPQTFAILFLVALLGLGALGVHIAVIMMVIALVTAWATLGTGVVLNLGNLGWSVQTDFILVAAPLFILMGEILLRSGISDRMYNALAAWTSRIPGGLLHTNIAASAMFSATSGSSVATAATIGTVALPAFQDRGYSERMALGSLVAGGTLGILIPPSVNLVVYGAMTDTSIGRLFAAGLVPGILMALLFSLTIVVFALVRPQIAGAGEARIALRDRVWLLKDLIPPLAIFALVMGSIYFGFATPTEAAGLGVVGALVLAALHRRLSVAMLHASFLSALKTTAMVLLIVLAAFFLNFVISLLGVPQAIARWIAELGLTPMQTILLLVVIYIALGCVLETLSMIVTTIPIVTPLAVSLGFDPVWFGIFLVIMAELALATPPVGMNLFVVQGVRPGGGSINDTIIGTLPFLAAMLLTAGILIAFPEIALWLPNRLFD</sequence>
<dbReference type="GO" id="GO:0022857">
    <property type="term" value="F:transmembrane transporter activity"/>
    <property type="evidence" value="ECO:0007669"/>
    <property type="project" value="UniProtKB-UniRule"/>
</dbReference>
<keyword evidence="6 7" id="KW-0472">Membrane</keyword>
<feature type="transmembrane region" description="Helical" evidence="7">
    <location>
        <begin position="279"/>
        <end position="304"/>
    </location>
</feature>
<evidence type="ECO:0000256" key="1">
    <source>
        <dbReference type="ARBA" id="ARBA00004429"/>
    </source>
</evidence>
<dbReference type="EMBL" id="QHHQ01000002">
    <property type="protein sequence ID" value="RAI01926.1"/>
    <property type="molecule type" value="Genomic_DNA"/>
</dbReference>
<feature type="transmembrane region" description="Helical" evidence="7">
    <location>
        <begin position="7"/>
        <end position="40"/>
    </location>
</feature>
<evidence type="ECO:0000256" key="5">
    <source>
        <dbReference type="ARBA" id="ARBA00022989"/>
    </source>
</evidence>
<keyword evidence="3 7" id="KW-0997">Cell inner membrane</keyword>
<evidence type="ECO:0000256" key="3">
    <source>
        <dbReference type="ARBA" id="ARBA00022519"/>
    </source>
</evidence>
<evidence type="ECO:0000259" key="8">
    <source>
        <dbReference type="Pfam" id="PF06808"/>
    </source>
</evidence>
<dbReference type="PANTHER" id="PTHR33362">
    <property type="entry name" value="SIALIC ACID TRAP TRANSPORTER PERMEASE PROTEIN SIAT-RELATED"/>
    <property type="match status" value="1"/>
</dbReference>
<comment type="similarity">
    <text evidence="7">Belongs to the TRAP transporter large permease family.</text>
</comment>
<feature type="transmembrane region" description="Helical" evidence="7">
    <location>
        <begin position="363"/>
        <end position="383"/>
    </location>
</feature>
<dbReference type="RefSeq" id="WP_111345153.1">
    <property type="nucleotide sequence ID" value="NZ_QHHQ01000002.1"/>
</dbReference>
<reference evidence="9 10" key="1">
    <citation type="submission" date="2018-05" db="EMBL/GenBank/DDBJ databases">
        <title>Acuticoccus sediminis sp. nov., isolated from deep-sea sediment of Indian Ocean.</title>
        <authorList>
            <person name="Liu X."/>
            <person name="Lai Q."/>
            <person name="Du Y."/>
            <person name="Sun F."/>
            <person name="Zhang X."/>
            <person name="Wang S."/>
            <person name="Shao Z."/>
        </authorList>
    </citation>
    <scope>NUCLEOTIDE SEQUENCE [LARGE SCALE GENOMIC DNA]</scope>
    <source>
        <strain evidence="9 10">PTG4-2</strain>
    </source>
</reference>
<feature type="transmembrane region" description="Helical" evidence="7">
    <location>
        <begin position="142"/>
        <end position="164"/>
    </location>
</feature>
<evidence type="ECO:0000256" key="2">
    <source>
        <dbReference type="ARBA" id="ARBA00022475"/>
    </source>
</evidence>
<evidence type="ECO:0000313" key="9">
    <source>
        <dbReference type="EMBL" id="RAI01926.1"/>
    </source>
</evidence>
<feature type="transmembrane region" description="Helical" evidence="7">
    <location>
        <begin position="60"/>
        <end position="76"/>
    </location>
</feature>
<keyword evidence="4 7" id="KW-0812">Transmembrane</keyword>
<evidence type="ECO:0000256" key="6">
    <source>
        <dbReference type="ARBA" id="ARBA00023136"/>
    </source>
</evidence>
<organism evidence="9 10">
    <name type="scientific">Acuticoccus sediminis</name>
    <dbReference type="NCBI Taxonomy" id="2184697"/>
    <lineage>
        <taxon>Bacteria</taxon>
        <taxon>Pseudomonadati</taxon>
        <taxon>Pseudomonadota</taxon>
        <taxon>Alphaproteobacteria</taxon>
        <taxon>Hyphomicrobiales</taxon>
        <taxon>Amorphaceae</taxon>
        <taxon>Acuticoccus</taxon>
    </lineage>
</organism>
<gene>
    <name evidence="9" type="ORF">DLJ53_11080</name>
</gene>
<dbReference type="OrthoDB" id="9790209at2"/>
<dbReference type="Pfam" id="PF06808">
    <property type="entry name" value="DctM"/>
    <property type="match status" value="1"/>
</dbReference>
<accession>A0A8B2NPW3</accession>
<comment type="caution">
    <text evidence="9">The sequence shown here is derived from an EMBL/GenBank/DDBJ whole genome shotgun (WGS) entry which is preliminary data.</text>
</comment>
<feature type="domain" description="TRAP C4-dicarboxylate transport system permease DctM subunit" evidence="8">
    <location>
        <begin position="12"/>
        <end position="425"/>
    </location>
</feature>
<keyword evidence="5 7" id="KW-1133">Transmembrane helix</keyword>
<feature type="transmembrane region" description="Helical" evidence="7">
    <location>
        <begin position="249"/>
        <end position="267"/>
    </location>
</feature>
<comment type="subunit">
    <text evidence="7">The complex comprises the extracytoplasmic solute receptor protein and the two transmembrane proteins.</text>
</comment>
<evidence type="ECO:0000313" key="10">
    <source>
        <dbReference type="Proteomes" id="UP000249590"/>
    </source>
</evidence>
<comment type="function">
    <text evidence="7">Part of the tripartite ATP-independent periplasmic (TRAP) transport system.</text>
</comment>
<dbReference type="PIRSF" id="PIRSF006066">
    <property type="entry name" value="HI0050"/>
    <property type="match status" value="1"/>
</dbReference>
<keyword evidence="2" id="KW-1003">Cell membrane</keyword>
<dbReference type="AlphaFoldDB" id="A0A8B2NPW3"/>
<feature type="transmembrane region" description="Helical" evidence="7">
    <location>
        <begin position="176"/>
        <end position="201"/>
    </location>
</feature>
<evidence type="ECO:0000256" key="4">
    <source>
        <dbReference type="ARBA" id="ARBA00022692"/>
    </source>
</evidence>
<dbReference type="InterPro" id="IPR010656">
    <property type="entry name" value="DctM"/>
</dbReference>
<feature type="transmembrane region" description="Helical" evidence="7">
    <location>
        <begin position="324"/>
        <end position="351"/>
    </location>
</feature>
<evidence type="ECO:0000256" key="7">
    <source>
        <dbReference type="RuleBase" id="RU369079"/>
    </source>
</evidence>
<dbReference type="NCBIfam" id="TIGR00786">
    <property type="entry name" value="dctM"/>
    <property type="match status" value="1"/>
</dbReference>
<dbReference type="InterPro" id="IPR004681">
    <property type="entry name" value="TRAP_DctM"/>
</dbReference>
<protein>
    <recommendedName>
        <fullName evidence="7">TRAP transporter large permease protein</fullName>
    </recommendedName>
</protein>
<feature type="transmembrane region" description="Helical" evidence="7">
    <location>
        <begin position="403"/>
        <end position="430"/>
    </location>
</feature>
<keyword evidence="10" id="KW-1185">Reference proteome</keyword>
<feature type="transmembrane region" description="Helical" evidence="7">
    <location>
        <begin position="221"/>
        <end position="243"/>
    </location>
</feature>